<dbReference type="AlphaFoldDB" id="A0A084JTE0"/>
<reference evidence="11 13" key="1">
    <citation type="submission" date="2014-07" db="EMBL/GenBank/DDBJ databases">
        <title>Draft genome sequence of Nonlabens ulvanivorans, an ulvan degrading bacterium.</title>
        <authorList>
            <person name="Kopel M."/>
            <person name="Helbert W."/>
            <person name="Henrissat B."/>
            <person name="Doniger T."/>
            <person name="Banin E."/>
        </authorList>
    </citation>
    <scope>NUCLEOTIDE SEQUENCE [LARGE SCALE GENOMIC DNA]</scope>
    <source>
        <strain evidence="11 13">PLR</strain>
    </source>
</reference>
<evidence type="ECO:0000256" key="7">
    <source>
        <dbReference type="ARBA" id="ARBA00023180"/>
    </source>
</evidence>
<evidence type="ECO:0000259" key="10">
    <source>
        <dbReference type="Pfam" id="PF04389"/>
    </source>
</evidence>
<name>A0A084JTE0_NONUL</name>
<evidence type="ECO:0000256" key="1">
    <source>
        <dbReference type="ARBA" id="ARBA00003273"/>
    </source>
</evidence>
<feature type="transmembrane region" description="Helical" evidence="9">
    <location>
        <begin position="368"/>
        <end position="390"/>
    </location>
</feature>
<dbReference type="EMBL" id="PVNA01000001">
    <property type="protein sequence ID" value="PRX15053.1"/>
    <property type="molecule type" value="Genomic_DNA"/>
</dbReference>
<dbReference type="GO" id="GO:0008235">
    <property type="term" value="F:metalloexopeptidase activity"/>
    <property type="evidence" value="ECO:0007669"/>
    <property type="project" value="InterPro"/>
</dbReference>
<comment type="caution">
    <text evidence="11">The sequence shown here is derived from an EMBL/GenBank/DDBJ whole genome shotgun (WGS) entry which is preliminary data.</text>
</comment>
<dbReference type="InterPro" id="IPR045175">
    <property type="entry name" value="M28_fam"/>
</dbReference>
<evidence type="ECO:0000313" key="13">
    <source>
        <dbReference type="Proteomes" id="UP000028531"/>
    </source>
</evidence>
<keyword evidence="14" id="KW-1185">Reference proteome</keyword>
<dbReference type="SUPFAM" id="SSF53187">
    <property type="entry name" value="Zn-dependent exopeptidases"/>
    <property type="match status" value="1"/>
</dbReference>
<keyword evidence="7" id="KW-0325">Glycoprotein</keyword>
<feature type="domain" description="Peptidase M28" evidence="10">
    <location>
        <begin position="106"/>
        <end position="297"/>
    </location>
</feature>
<feature type="transmembrane region" description="Helical" evidence="9">
    <location>
        <begin position="499"/>
        <end position="517"/>
    </location>
</feature>
<protein>
    <recommendedName>
        <fullName evidence="4">Vacuolar membrane protease</fullName>
    </recommendedName>
    <alternativeName>
        <fullName evidence="8">FXNA-related family protease 1</fullName>
    </alternativeName>
</protein>
<feature type="transmembrane region" description="Helical" evidence="9">
    <location>
        <begin position="438"/>
        <end position="458"/>
    </location>
</feature>
<dbReference type="OrthoDB" id="9778250at2"/>
<comment type="subcellular location">
    <subcellularLocation>
        <location evidence="2">Vacuole membrane</location>
        <topology evidence="2">Multi-pass membrane protein</topology>
    </subcellularLocation>
</comment>
<comment type="similarity">
    <text evidence="3">Belongs to the peptidase M28 family.</text>
</comment>
<dbReference type="PANTHER" id="PTHR12147:SF58">
    <property type="entry name" value="VACUOLAR MEMBRANE PROTEASE"/>
    <property type="match status" value="1"/>
</dbReference>
<comment type="function">
    <text evidence="1">May be involved in vacuolar sorting and osmoregulation.</text>
</comment>
<feature type="transmembrane region" description="Helical" evidence="9">
    <location>
        <begin position="338"/>
        <end position="356"/>
    </location>
</feature>
<feature type="transmembrane region" description="Helical" evidence="9">
    <location>
        <begin position="523"/>
        <end position="548"/>
    </location>
</feature>
<feature type="transmembrane region" description="Helical" evidence="9">
    <location>
        <begin position="555"/>
        <end position="573"/>
    </location>
</feature>
<evidence type="ECO:0000313" key="14">
    <source>
        <dbReference type="Proteomes" id="UP000239997"/>
    </source>
</evidence>
<gene>
    <name evidence="11" type="ORF">IL45_08705</name>
    <name evidence="12" type="ORF">LY02_00265</name>
</gene>
<sequence>MRSFKPKSHLSSALSFLTIIAIIWYVFYSQTPSAAVEDSLPATEWSTARALEHVKAMSVQPHHVGSAAHDDVRDYVVTQLQAMGLQVTTQKGYTMDPWGNLANPENILARIKGSQENSKALLLLSHYDSDPHSSKGASDAASGVATILEGVRTFLAQNKQPLNDIIICITDAEELGLNGAELFVNEHPWAQDVAMVLNFEARGSGGPSYMLVETNGGNRKIIEEFSNAGVEYPVANSLAYSIYKMIPNDTDLTVFRKDGDINGLNFAFIGDHYDYHTELDNYERLDRNTLAHQGAYLMPLMNHLSNIDLSDELKVPEGDDYVYFPMPIIKMVSFPFKWLPFLIIGSGLLLVVLIVYGIRKRRISFGQILAGFVPFLGSLIIGYLLSNYGWVGIKSGSFYVDQQHGFPYNGYWLIAAAAMTAATLCFFLYHKYYKKDNVASLSIAPLFILWLVCLLIAFPVGDGGLIPGVFLPGAGFFLVPLIAGLLMVWLNINQRRPSYILLVILAVPALFIFTPFVKAFPVALGMGILFVAAILTTLLIGLLIPIIGHYRRKDLLSFIGLIATLVCVGYAFAKAEFTPSQPQSTSLVYIQNQDDQTAQWATYDEVLTDWTKAKLGESPAAASELNKNTIDSKYGTGFSYAATAPYKELAPVMVDTLIDSLHANLRTVKMKIYSESVIQRLEVFCDTTYVFEDGKVNGKEVYKAKVSKKALPNRWGNRMLSYYVTNNEPLELELTFKADVEPEFQFYAASFNLLKTEALDVKPRPLEQMSMPFVLNDAILRKRYITLNRPTVVTDSILSNE</sequence>
<accession>A0A084JTE0</accession>
<evidence type="ECO:0000256" key="8">
    <source>
        <dbReference type="ARBA" id="ARBA00031512"/>
    </source>
</evidence>
<reference evidence="12 14" key="2">
    <citation type="submission" date="2018-03" db="EMBL/GenBank/DDBJ databases">
        <title>Genomic Encyclopedia of Archaeal and Bacterial Type Strains, Phase II (KMG-II): from individual species to whole genera.</title>
        <authorList>
            <person name="Goeker M."/>
        </authorList>
    </citation>
    <scope>NUCLEOTIDE SEQUENCE [LARGE SCALE GENOMIC DNA]</scope>
    <source>
        <strain evidence="12 14">DSM 22727</strain>
    </source>
</reference>
<dbReference type="EMBL" id="JPJI01000032">
    <property type="protein sequence ID" value="KEZ92224.1"/>
    <property type="molecule type" value="Genomic_DNA"/>
</dbReference>
<evidence type="ECO:0000313" key="11">
    <source>
        <dbReference type="EMBL" id="KEZ92224.1"/>
    </source>
</evidence>
<keyword evidence="5" id="KW-0926">Vacuole</keyword>
<feature type="transmembrane region" description="Helical" evidence="9">
    <location>
        <begin position="470"/>
        <end position="492"/>
    </location>
</feature>
<dbReference type="RefSeq" id="WP_036582787.1">
    <property type="nucleotide sequence ID" value="NZ_JPJI01000032.1"/>
</dbReference>
<feature type="transmembrane region" description="Helical" evidence="9">
    <location>
        <begin position="12"/>
        <end position="28"/>
    </location>
</feature>
<keyword evidence="6 9" id="KW-1133">Transmembrane helix</keyword>
<keyword evidence="9" id="KW-0812">Transmembrane</keyword>
<dbReference type="Pfam" id="PF04389">
    <property type="entry name" value="Peptidase_M28"/>
    <property type="match status" value="1"/>
</dbReference>
<evidence type="ECO:0000256" key="2">
    <source>
        <dbReference type="ARBA" id="ARBA00004128"/>
    </source>
</evidence>
<evidence type="ECO:0000256" key="9">
    <source>
        <dbReference type="SAM" id="Phobius"/>
    </source>
</evidence>
<organism evidence="11 13">
    <name type="scientific">Nonlabens ulvanivorans</name>
    <name type="common">Persicivirga ulvanivorans</name>
    <dbReference type="NCBI Taxonomy" id="906888"/>
    <lineage>
        <taxon>Bacteria</taxon>
        <taxon>Pseudomonadati</taxon>
        <taxon>Bacteroidota</taxon>
        <taxon>Flavobacteriia</taxon>
        <taxon>Flavobacteriales</taxon>
        <taxon>Flavobacteriaceae</taxon>
        <taxon>Nonlabens</taxon>
    </lineage>
</organism>
<dbReference type="Proteomes" id="UP000028531">
    <property type="component" value="Unassembled WGS sequence"/>
</dbReference>
<dbReference type="Proteomes" id="UP000239997">
    <property type="component" value="Unassembled WGS sequence"/>
</dbReference>
<evidence type="ECO:0000313" key="12">
    <source>
        <dbReference type="EMBL" id="PRX15053.1"/>
    </source>
</evidence>
<dbReference type="PANTHER" id="PTHR12147">
    <property type="entry name" value="METALLOPEPTIDASE M28 FAMILY MEMBER"/>
    <property type="match status" value="1"/>
</dbReference>
<evidence type="ECO:0000256" key="6">
    <source>
        <dbReference type="ARBA" id="ARBA00022989"/>
    </source>
</evidence>
<dbReference type="InterPro" id="IPR007484">
    <property type="entry name" value="Peptidase_M28"/>
</dbReference>
<evidence type="ECO:0000256" key="5">
    <source>
        <dbReference type="ARBA" id="ARBA00022554"/>
    </source>
</evidence>
<feature type="transmembrane region" description="Helical" evidence="9">
    <location>
        <begin position="410"/>
        <end position="429"/>
    </location>
</feature>
<dbReference type="GO" id="GO:0005774">
    <property type="term" value="C:vacuolar membrane"/>
    <property type="evidence" value="ECO:0007669"/>
    <property type="project" value="UniProtKB-SubCell"/>
</dbReference>
<dbReference type="GO" id="GO:0006508">
    <property type="term" value="P:proteolysis"/>
    <property type="evidence" value="ECO:0007669"/>
    <property type="project" value="InterPro"/>
</dbReference>
<dbReference type="Gene3D" id="3.40.630.10">
    <property type="entry name" value="Zn peptidases"/>
    <property type="match status" value="1"/>
</dbReference>
<proteinExistence type="inferred from homology"/>
<evidence type="ECO:0000256" key="4">
    <source>
        <dbReference type="ARBA" id="ARBA00017435"/>
    </source>
</evidence>
<keyword evidence="9" id="KW-0472">Membrane</keyword>
<evidence type="ECO:0000256" key="3">
    <source>
        <dbReference type="ARBA" id="ARBA00010918"/>
    </source>
</evidence>